<comment type="caution">
    <text evidence="1">The sequence shown here is derived from an EMBL/GenBank/DDBJ whole genome shotgun (WGS) entry which is preliminary data.</text>
</comment>
<dbReference type="AlphaFoldDB" id="A0AAW8CWX6"/>
<dbReference type="EMBL" id="JAUSRD010000015">
    <property type="protein sequence ID" value="MDP9895933.1"/>
    <property type="molecule type" value="Genomic_DNA"/>
</dbReference>
<organism evidence="1 2">
    <name type="scientific">Variovorax boronicumulans</name>
    <dbReference type="NCBI Taxonomy" id="436515"/>
    <lineage>
        <taxon>Bacteria</taxon>
        <taxon>Pseudomonadati</taxon>
        <taxon>Pseudomonadota</taxon>
        <taxon>Betaproteobacteria</taxon>
        <taxon>Burkholderiales</taxon>
        <taxon>Comamonadaceae</taxon>
        <taxon>Variovorax</taxon>
    </lineage>
</organism>
<evidence type="ECO:0000313" key="1">
    <source>
        <dbReference type="EMBL" id="MDP9895933.1"/>
    </source>
</evidence>
<dbReference type="RefSeq" id="WP_307686431.1">
    <property type="nucleotide sequence ID" value="NZ_JAUSRD010000015.1"/>
</dbReference>
<accession>A0AAW8CWX6</accession>
<dbReference type="Proteomes" id="UP001242045">
    <property type="component" value="Unassembled WGS sequence"/>
</dbReference>
<sequence length="612" mass="69412">MTNIAAASEFDTLADKELASVLQVLPAEVFQRFVLYTEILRQLDYWSVFRQFAPPSDRLEPWDLEMLWLGWNSATEHLFAGVPIKGFPLVKSTRESKQFAMTVVHQLGRSVLMRRTADMLRHQYVTAAHIEDGWSVRKVGSTPDQFLDNLEFARFTELANWLDRLDSDKTPMGWTLFEKSEADVIANKVGRFLGRDRSEPFAPWLRSDVRELMEPLIHPWDSGHGVMMGYDATPEVDDHFLATAALLVADWRNDAGFHPKATVGEIGIWDLSLVIIVITSLHLKHVHFALIASQTQPEISIPESLTIWKPREELETTICEITGFERSVVSTLLAAISLHAEDVPRLKGSTVHFMPLLIDLGNGFVLRPISSISQNPFNSIRILLEGRDPEARNQLSTPREDWLRSHIYAMFQGTRYSCVSGNIKIRRQGIIATDIDAAIFDRTTGELALFQIKWQDFATNDVRQLRSRASNLVREMDYWATKVGQWIDELPREQLSKSLRLKLAPGTSITSIHLFGISRSVARTHGFGFSTRNSRLAIANWPQFCRLRTQIGPSKNALGDLHTALRKEMQSTVQATPLPFKLKVAGVSIHFEDLWNSLKEESDNDKSMGKII</sequence>
<evidence type="ECO:0000313" key="2">
    <source>
        <dbReference type="Proteomes" id="UP001242045"/>
    </source>
</evidence>
<proteinExistence type="predicted"/>
<gene>
    <name evidence="1" type="ORF">J2W31_005060</name>
</gene>
<reference evidence="1" key="1">
    <citation type="submission" date="2023-07" db="EMBL/GenBank/DDBJ databases">
        <title>Sorghum-associated microbial communities from plants grown in Nebraska, USA.</title>
        <authorList>
            <person name="Schachtman D."/>
        </authorList>
    </citation>
    <scope>NUCLEOTIDE SEQUENCE</scope>
    <source>
        <strain evidence="1">DS3754</strain>
    </source>
</reference>
<protein>
    <submittedName>
        <fullName evidence="1">Uncharacterized protein</fullName>
    </submittedName>
</protein>
<name>A0AAW8CWX6_9BURK</name>